<gene>
    <name evidence="1" type="ORF">KIPB_005945</name>
</gene>
<evidence type="ECO:0000313" key="1">
    <source>
        <dbReference type="EMBL" id="GCA62807.1"/>
    </source>
</evidence>
<keyword evidence="2" id="KW-1185">Reference proteome</keyword>
<evidence type="ECO:0000313" key="2">
    <source>
        <dbReference type="Proteomes" id="UP000265618"/>
    </source>
</evidence>
<reference evidence="1 2" key="1">
    <citation type="journal article" date="2018" name="PLoS ONE">
        <title>The draft genome of Kipferlia bialata reveals reductive genome evolution in fornicate parasites.</title>
        <authorList>
            <person name="Tanifuji G."/>
            <person name="Takabayashi S."/>
            <person name="Kume K."/>
            <person name="Takagi M."/>
            <person name="Nakayama T."/>
            <person name="Kamikawa R."/>
            <person name="Inagaki Y."/>
            <person name="Hashimoto T."/>
        </authorList>
    </citation>
    <scope>NUCLEOTIDE SEQUENCE [LARGE SCALE GENOMIC DNA]</scope>
    <source>
        <strain evidence="1">NY0173</strain>
    </source>
</reference>
<sequence>MSDASDVLASGDGTLSHVNEFGCEQDMDAFLDAILPGEDFDAKAVPQQVSRWVVVCVCYDRLGYMCVVLLGLGLIWCHCWDW</sequence>
<name>A0A391NLT5_9EUKA</name>
<organism evidence="1 2">
    <name type="scientific">Kipferlia bialata</name>
    <dbReference type="NCBI Taxonomy" id="797122"/>
    <lineage>
        <taxon>Eukaryota</taxon>
        <taxon>Metamonada</taxon>
        <taxon>Carpediemonas-like organisms</taxon>
        <taxon>Kipferlia</taxon>
    </lineage>
</organism>
<dbReference type="EMBL" id="BDIP01001462">
    <property type="protein sequence ID" value="GCA62807.1"/>
    <property type="molecule type" value="Genomic_DNA"/>
</dbReference>
<proteinExistence type="predicted"/>
<accession>A0A391NLT5</accession>
<comment type="caution">
    <text evidence="1">The sequence shown here is derived from an EMBL/GenBank/DDBJ whole genome shotgun (WGS) entry which is preliminary data.</text>
</comment>
<protein>
    <submittedName>
        <fullName evidence="1">Uncharacterized protein</fullName>
    </submittedName>
</protein>
<dbReference type="AlphaFoldDB" id="A0A391NLT5"/>
<dbReference type="Proteomes" id="UP000265618">
    <property type="component" value="Unassembled WGS sequence"/>
</dbReference>